<protein>
    <submittedName>
        <fullName evidence="2">ABC-2 type transport system permease protein</fullName>
    </submittedName>
</protein>
<dbReference type="RefSeq" id="WP_184758998.1">
    <property type="nucleotide sequence ID" value="NZ_BAABEK010000023.1"/>
</dbReference>
<sequence>MKRLIHAELLKARASRTTWILAAISPVFCALWALAGVSLMSLDRSIPLGQRVENVYNMAQQAYVFALILGILGMSGEYRHQTITWSFLVTPGRGRVVTAKLAAYGIIGLLMAAVSTLVTSVAGAALLAAGGHPVTTPGLPAVLTGATLSTALYAVFGVALGALVRNQIAAVTIALVWFNVGDYLLTMLLPEIGRWLPAGAARAVGGMTLRGGELLPAWGGGLLFAAYVAATVLAARLITLRRDVT</sequence>
<name>A0A7W7S3C0_9ACTN</name>
<keyword evidence="1" id="KW-1133">Transmembrane helix</keyword>
<dbReference type="AlphaFoldDB" id="A0A7W7S3C0"/>
<evidence type="ECO:0000313" key="2">
    <source>
        <dbReference type="EMBL" id="MBB4943116.1"/>
    </source>
</evidence>
<evidence type="ECO:0000313" key="3">
    <source>
        <dbReference type="Proteomes" id="UP000534286"/>
    </source>
</evidence>
<feature type="transmembrane region" description="Helical" evidence="1">
    <location>
        <begin position="168"/>
        <end position="189"/>
    </location>
</feature>
<proteinExistence type="predicted"/>
<feature type="transmembrane region" description="Helical" evidence="1">
    <location>
        <begin position="141"/>
        <end position="161"/>
    </location>
</feature>
<dbReference type="EMBL" id="JACHJU010000004">
    <property type="protein sequence ID" value="MBB4943116.1"/>
    <property type="molecule type" value="Genomic_DNA"/>
</dbReference>
<keyword evidence="1" id="KW-0472">Membrane</keyword>
<feature type="transmembrane region" description="Helical" evidence="1">
    <location>
        <begin position="20"/>
        <end position="42"/>
    </location>
</feature>
<organism evidence="2 3">
    <name type="scientific">Streptosporangium album</name>
    <dbReference type="NCBI Taxonomy" id="47479"/>
    <lineage>
        <taxon>Bacteria</taxon>
        <taxon>Bacillati</taxon>
        <taxon>Actinomycetota</taxon>
        <taxon>Actinomycetes</taxon>
        <taxon>Streptosporangiales</taxon>
        <taxon>Streptosporangiaceae</taxon>
        <taxon>Streptosporangium</taxon>
    </lineage>
</organism>
<evidence type="ECO:0000256" key="1">
    <source>
        <dbReference type="SAM" id="Phobius"/>
    </source>
</evidence>
<feature type="transmembrane region" description="Helical" evidence="1">
    <location>
        <begin position="101"/>
        <end position="129"/>
    </location>
</feature>
<feature type="transmembrane region" description="Helical" evidence="1">
    <location>
        <begin position="217"/>
        <end position="238"/>
    </location>
</feature>
<comment type="caution">
    <text evidence="2">The sequence shown here is derived from an EMBL/GenBank/DDBJ whole genome shotgun (WGS) entry which is preliminary data.</text>
</comment>
<accession>A0A7W7S3C0</accession>
<keyword evidence="1" id="KW-0812">Transmembrane</keyword>
<dbReference type="Proteomes" id="UP000534286">
    <property type="component" value="Unassembled WGS sequence"/>
</dbReference>
<feature type="transmembrane region" description="Helical" evidence="1">
    <location>
        <begin position="62"/>
        <end position="80"/>
    </location>
</feature>
<reference evidence="2 3" key="1">
    <citation type="submission" date="2020-08" db="EMBL/GenBank/DDBJ databases">
        <title>Sequencing the genomes of 1000 actinobacteria strains.</title>
        <authorList>
            <person name="Klenk H.-P."/>
        </authorList>
    </citation>
    <scope>NUCLEOTIDE SEQUENCE [LARGE SCALE GENOMIC DNA]</scope>
    <source>
        <strain evidence="2 3">DSM 43023</strain>
    </source>
</reference>
<gene>
    <name evidence="2" type="ORF">FHR32_007516</name>
</gene>
<dbReference type="Pfam" id="PF12730">
    <property type="entry name" value="ABC2_membrane_4"/>
    <property type="match status" value="1"/>
</dbReference>
<keyword evidence="3" id="KW-1185">Reference proteome</keyword>